<keyword evidence="3" id="KW-1185">Reference proteome</keyword>
<dbReference type="EMBL" id="PGOL01000434">
    <property type="protein sequence ID" value="PKI70658.1"/>
    <property type="molecule type" value="Genomic_DNA"/>
</dbReference>
<evidence type="ECO:0000313" key="3">
    <source>
        <dbReference type="Proteomes" id="UP000233551"/>
    </source>
</evidence>
<name>A0A2I0KQ88_PUNGR</name>
<protein>
    <submittedName>
        <fullName evidence="2">Uncharacterized protein</fullName>
    </submittedName>
</protein>
<organism evidence="2 3">
    <name type="scientific">Punica granatum</name>
    <name type="common">Pomegranate</name>
    <dbReference type="NCBI Taxonomy" id="22663"/>
    <lineage>
        <taxon>Eukaryota</taxon>
        <taxon>Viridiplantae</taxon>
        <taxon>Streptophyta</taxon>
        <taxon>Embryophyta</taxon>
        <taxon>Tracheophyta</taxon>
        <taxon>Spermatophyta</taxon>
        <taxon>Magnoliopsida</taxon>
        <taxon>eudicotyledons</taxon>
        <taxon>Gunneridae</taxon>
        <taxon>Pentapetalae</taxon>
        <taxon>rosids</taxon>
        <taxon>malvids</taxon>
        <taxon>Myrtales</taxon>
        <taxon>Lythraceae</taxon>
        <taxon>Punica</taxon>
    </lineage>
</organism>
<sequence>MGGDGWEKGNRTVYLSAPAGDRYPEASWEFANGAFLVFPECSDVFGDHCDLRLLCKEEGKKKRRTIGSDRIGLDCPPEGRTFGRAARPDWSVGPNGPNFWAWAGPAKETELGRGPLTKGGRDRGTAAATASERRFSPLDAAMKAGMDAKDSSGHRQHSAVVDRDLTGG</sequence>
<proteinExistence type="predicted"/>
<dbReference type="Proteomes" id="UP000233551">
    <property type="component" value="Unassembled WGS sequence"/>
</dbReference>
<gene>
    <name evidence="2" type="ORF">CRG98_008891</name>
</gene>
<reference evidence="2 3" key="1">
    <citation type="submission" date="2017-11" db="EMBL/GenBank/DDBJ databases">
        <title>De-novo sequencing of pomegranate (Punica granatum L.) genome.</title>
        <authorList>
            <person name="Akparov Z."/>
            <person name="Amiraslanov A."/>
            <person name="Hajiyeva S."/>
            <person name="Abbasov M."/>
            <person name="Kaur K."/>
            <person name="Hamwieh A."/>
            <person name="Solovyev V."/>
            <person name="Salamov A."/>
            <person name="Braich B."/>
            <person name="Kosarev P."/>
            <person name="Mahmoud A."/>
            <person name="Hajiyev E."/>
            <person name="Babayeva S."/>
            <person name="Izzatullayeva V."/>
            <person name="Mammadov A."/>
            <person name="Mammadov A."/>
            <person name="Sharifova S."/>
            <person name="Ojaghi J."/>
            <person name="Eynullazada K."/>
            <person name="Bayramov B."/>
            <person name="Abdulazimova A."/>
            <person name="Shahmuradov I."/>
        </authorList>
    </citation>
    <scope>NUCLEOTIDE SEQUENCE [LARGE SCALE GENOMIC DNA]</scope>
    <source>
        <strain evidence="3">cv. AG2017</strain>
        <tissue evidence="2">Leaf</tissue>
    </source>
</reference>
<dbReference type="AlphaFoldDB" id="A0A2I0KQ88"/>
<comment type="caution">
    <text evidence="2">The sequence shown here is derived from an EMBL/GenBank/DDBJ whole genome shotgun (WGS) entry which is preliminary data.</text>
</comment>
<evidence type="ECO:0000313" key="2">
    <source>
        <dbReference type="EMBL" id="PKI70658.1"/>
    </source>
</evidence>
<feature type="region of interest" description="Disordered" evidence="1">
    <location>
        <begin position="110"/>
        <end position="168"/>
    </location>
</feature>
<feature type="region of interest" description="Disordered" evidence="1">
    <location>
        <begin position="67"/>
        <end position="90"/>
    </location>
</feature>
<evidence type="ECO:0000256" key="1">
    <source>
        <dbReference type="SAM" id="MobiDB-lite"/>
    </source>
</evidence>
<accession>A0A2I0KQ88</accession>